<feature type="transmembrane region" description="Helical" evidence="10">
    <location>
        <begin position="255"/>
        <end position="276"/>
    </location>
</feature>
<dbReference type="PANTHER" id="PTHR13205">
    <property type="entry name" value="TRANSMEMBRANE PROTEIN 15-RELATED"/>
    <property type="match status" value="1"/>
</dbReference>
<keyword evidence="9 10" id="KW-0472">Membrane</keyword>
<proteinExistence type="inferred from homology"/>
<dbReference type="AlphaFoldDB" id="A0A914Y7A7"/>
<evidence type="ECO:0000256" key="9">
    <source>
        <dbReference type="ARBA" id="ARBA00023136"/>
    </source>
</evidence>
<evidence type="ECO:0000256" key="3">
    <source>
        <dbReference type="ARBA" id="ARBA00012132"/>
    </source>
</evidence>
<evidence type="ECO:0000256" key="7">
    <source>
        <dbReference type="ARBA" id="ARBA00022824"/>
    </source>
</evidence>
<evidence type="ECO:0000256" key="6">
    <source>
        <dbReference type="ARBA" id="ARBA00022777"/>
    </source>
</evidence>
<accession>A0A914Y7A7</accession>
<evidence type="ECO:0000256" key="1">
    <source>
        <dbReference type="ARBA" id="ARBA00004477"/>
    </source>
</evidence>
<keyword evidence="8 10" id="KW-1133">Transmembrane helix</keyword>
<keyword evidence="11" id="KW-1185">Reference proteome</keyword>
<comment type="subcellular location">
    <subcellularLocation>
        <location evidence="1">Endoplasmic reticulum membrane</location>
        <topology evidence="1">Multi-pass membrane protein</topology>
    </subcellularLocation>
</comment>
<organism evidence="11 12">
    <name type="scientific">Panagrolaimus superbus</name>
    <dbReference type="NCBI Taxonomy" id="310955"/>
    <lineage>
        <taxon>Eukaryota</taxon>
        <taxon>Metazoa</taxon>
        <taxon>Ecdysozoa</taxon>
        <taxon>Nematoda</taxon>
        <taxon>Chromadorea</taxon>
        <taxon>Rhabditida</taxon>
        <taxon>Tylenchina</taxon>
        <taxon>Panagrolaimomorpha</taxon>
        <taxon>Panagrolaimoidea</taxon>
        <taxon>Panagrolaimidae</taxon>
        <taxon>Panagrolaimus</taxon>
    </lineage>
</organism>
<feature type="transmembrane region" description="Helical" evidence="10">
    <location>
        <begin position="211"/>
        <end position="234"/>
    </location>
</feature>
<feature type="transmembrane region" description="Helical" evidence="10">
    <location>
        <begin position="116"/>
        <end position="133"/>
    </location>
</feature>
<evidence type="ECO:0000256" key="2">
    <source>
        <dbReference type="ARBA" id="ARBA00010794"/>
    </source>
</evidence>
<feature type="transmembrane region" description="Helical" evidence="10">
    <location>
        <begin position="185"/>
        <end position="205"/>
    </location>
</feature>
<evidence type="ECO:0000256" key="5">
    <source>
        <dbReference type="ARBA" id="ARBA00022692"/>
    </source>
</evidence>
<feature type="transmembrane region" description="Helical" evidence="10">
    <location>
        <begin position="282"/>
        <end position="315"/>
    </location>
</feature>
<feature type="transmembrane region" description="Helical" evidence="10">
    <location>
        <begin position="12"/>
        <end position="31"/>
    </location>
</feature>
<dbReference type="GO" id="GO:0004168">
    <property type="term" value="F:dolichol kinase activity"/>
    <property type="evidence" value="ECO:0007669"/>
    <property type="project" value="UniProtKB-EC"/>
</dbReference>
<sequence>MSELVEFIDGPLILVSWISTTAFMAIGRMFFTPGKNRFKAAWLNLVLFGVVFAAFVNLSYSVNKPIYLLPYYCYARVWNGTWKRACLLIFFVAQLFASFVFCAIQTKRTTKATTAHRKFFHFTISLIAFFGIIYDPKFMRLSAHLMLQIFIILEFLRSLQAPPWSNFLNPYLQIFVDPNQESEDFILTPILLICGVFLPILLSPVSETQPLALYHFAGIATVGIGDSLAAIIGSKFGATKFSKPLETRKSLEGSLAMLFGQGIFYSALLGFGIVRYHGIVDLIGIAISVHVCTLAEAALSFGDNVILPSLAWFIFTMH</sequence>
<evidence type="ECO:0000313" key="12">
    <source>
        <dbReference type="WBParaSite" id="PSU_v2.g15155.t1"/>
    </source>
</evidence>
<dbReference type="PANTHER" id="PTHR13205:SF15">
    <property type="entry name" value="DOLICHOL KINASE"/>
    <property type="match status" value="1"/>
</dbReference>
<evidence type="ECO:0000313" key="11">
    <source>
        <dbReference type="Proteomes" id="UP000887577"/>
    </source>
</evidence>
<keyword evidence="6" id="KW-0418">Kinase</keyword>
<protein>
    <recommendedName>
        <fullName evidence="3">dolichol kinase</fullName>
        <ecNumber evidence="3">2.7.1.108</ecNumber>
    </recommendedName>
</protein>
<comment type="similarity">
    <text evidence="2">Belongs to the polyprenol kinase family.</text>
</comment>
<evidence type="ECO:0000256" key="10">
    <source>
        <dbReference type="SAM" id="Phobius"/>
    </source>
</evidence>
<evidence type="ECO:0000256" key="8">
    <source>
        <dbReference type="ARBA" id="ARBA00022989"/>
    </source>
</evidence>
<dbReference type="WBParaSite" id="PSU_v2.g15155.t1">
    <property type="protein sequence ID" value="PSU_v2.g15155.t1"/>
    <property type="gene ID" value="PSU_v2.g15155"/>
</dbReference>
<feature type="transmembrane region" description="Helical" evidence="10">
    <location>
        <begin position="43"/>
        <end position="62"/>
    </location>
</feature>
<dbReference type="GO" id="GO:0005789">
    <property type="term" value="C:endoplasmic reticulum membrane"/>
    <property type="evidence" value="ECO:0007669"/>
    <property type="project" value="UniProtKB-SubCell"/>
</dbReference>
<dbReference type="Proteomes" id="UP000887577">
    <property type="component" value="Unplaced"/>
</dbReference>
<dbReference type="InterPro" id="IPR032974">
    <property type="entry name" value="Polypren_kinase"/>
</dbReference>
<keyword evidence="5 10" id="KW-0812">Transmembrane</keyword>
<keyword evidence="7" id="KW-0256">Endoplasmic reticulum</keyword>
<keyword evidence="4" id="KW-0808">Transferase</keyword>
<feature type="transmembrane region" description="Helical" evidence="10">
    <location>
        <begin position="82"/>
        <end position="104"/>
    </location>
</feature>
<dbReference type="GO" id="GO:0043048">
    <property type="term" value="P:dolichyl monophosphate biosynthetic process"/>
    <property type="evidence" value="ECO:0007669"/>
    <property type="project" value="TreeGrafter"/>
</dbReference>
<dbReference type="EC" id="2.7.1.108" evidence="3"/>
<reference evidence="12" key="1">
    <citation type="submission" date="2022-11" db="UniProtKB">
        <authorList>
            <consortium name="WormBaseParasite"/>
        </authorList>
    </citation>
    <scope>IDENTIFICATION</scope>
</reference>
<name>A0A914Y7A7_9BILA</name>
<evidence type="ECO:0000256" key="4">
    <source>
        <dbReference type="ARBA" id="ARBA00022679"/>
    </source>
</evidence>